<keyword evidence="8" id="KW-0408">Iron</keyword>
<sequence>MEALRTVSTVAPPSLTKAHFSKPILSLSFAHNLTQFPKSRSTKFNVISPSVSTPQAAPPEEETETESLDEEGKFDWFSHWYALMPCVYHGWCFGGSGDCKLIPQAPLDGPPVHTFPKACVGVYPCTVQYGIVWFWPNTDPLYKDILNKKKPPYIPELAHPSYAFQTYYRDIPYGYEVDREGGTPIDMKIEYSLKDGFATTNQQDCTWNFVSPYTFKINLQNYTMAKLGQKAPEEDVLVFFCIPVSPGNSRLLTVIPRHLYWSHVVNCSTCNGAYKRFKALEISLQVFSVASTAIMAATKPGMISVAARSTLAVAAILCFGGSLWLSRFIYKTFHFHDYNHAFK</sequence>
<organism evidence="14 15">
    <name type="scientific">Ambrosia artemisiifolia</name>
    <name type="common">Common ragweed</name>
    <dbReference type="NCBI Taxonomy" id="4212"/>
    <lineage>
        <taxon>Eukaryota</taxon>
        <taxon>Viridiplantae</taxon>
        <taxon>Streptophyta</taxon>
        <taxon>Embryophyta</taxon>
        <taxon>Tracheophyta</taxon>
        <taxon>Spermatophyta</taxon>
        <taxon>Magnoliopsida</taxon>
        <taxon>eudicotyledons</taxon>
        <taxon>Gunneridae</taxon>
        <taxon>Pentapetalae</taxon>
        <taxon>asterids</taxon>
        <taxon>campanulids</taxon>
        <taxon>Asterales</taxon>
        <taxon>Asteraceae</taxon>
        <taxon>Asteroideae</taxon>
        <taxon>Heliantheae alliance</taxon>
        <taxon>Heliantheae</taxon>
        <taxon>Ambrosia</taxon>
    </lineage>
</organism>
<evidence type="ECO:0000256" key="1">
    <source>
        <dbReference type="ARBA" id="ARBA00004370"/>
    </source>
</evidence>
<feature type="transmembrane region" description="Helical" evidence="12">
    <location>
        <begin position="305"/>
        <end position="325"/>
    </location>
</feature>
<evidence type="ECO:0000256" key="2">
    <source>
        <dbReference type="ARBA" id="ARBA00022692"/>
    </source>
</evidence>
<evidence type="ECO:0000313" key="14">
    <source>
        <dbReference type="EMBL" id="KAI7742846.1"/>
    </source>
</evidence>
<dbReference type="PROSITE" id="PS51296">
    <property type="entry name" value="RIESKE"/>
    <property type="match status" value="1"/>
</dbReference>
<dbReference type="GO" id="GO:0051537">
    <property type="term" value="F:2 iron, 2 sulfur cluster binding"/>
    <property type="evidence" value="ECO:0007669"/>
    <property type="project" value="UniProtKB-KW"/>
</dbReference>
<reference evidence="14" key="1">
    <citation type="submission" date="2022-06" db="EMBL/GenBank/DDBJ databases">
        <title>Uncovering the hologenomic basis of an extraordinary plant invasion.</title>
        <authorList>
            <person name="Bieker V.C."/>
            <person name="Martin M.D."/>
            <person name="Gilbert T."/>
            <person name="Hodgins K."/>
            <person name="Battlay P."/>
            <person name="Petersen B."/>
            <person name="Wilson J."/>
        </authorList>
    </citation>
    <scope>NUCLEOTIDE SEQUENCE</scope>
    <source>
        <strain evidence="14">AA19_3_7</strain>
        <tissue evidence="14">Leaf</tissue>
    </source>
</reference>
<evidence type="ECO:0000256" key="8">
    <source>
        <dbReference type="ARBA" id="ARBA00023004"/>
    </source>
</evidence>
<keyword evidence="10 12" id="KW-0472">Membrane</keyword>
<dbReference type="EMBL" id="JAMZMK010007883">
    <property type="protein sequence ID" value="KAI7742846.1"/>
    <property type="molecule type" value="Genomic_DNA"/>
</dbReference>
<feature type="domain" description="Rieske" evidence="13">
    <location>
        <begin position="86"/>
        <end position="134"/>
    </location>
</feature>
<accession>A0AAD5CJ57</accession>
<evidence type="ECO:0000256" key="7">
    <source>
        <dbReference type="ARBA" id="ARBA00023002"/>
    </source>
</evidence>
<keyword evidence="5" id="KW-0809">Transit peptide</keyword>
<dbReference type="PANTHER" id="PTHR21266">
    <property type="entry name" value="IRON-SULFUR DOMAIN CONTAINING PROTEIN"/>
    <property type="match status" value="1"/>
</dbReference>
<dbReference type="GO" id="GO:0046872">
    <property type="term" value="F:metal ion binding"/>
    <property type="evidence" value="ECO:0007669"/>
    <property type="project" value="UniProtKB-KW"/>
</dbReference>
<dbReference type="Proteomes" id="UP001206925">
    <property type="component" value="Unassembled WGS sequence"/>
</dbReference>
<dbReference type="InterPro" id="IPR050584">
    <property type="entry name" value="Cholesterol_7-desaturase"/>
</dbReference>
<dbReference type="InterPro" id="IPR036922">
    <property type="entry name" value="Rieske_2Fe-2S_sf"/>
</dbReference>
<keyword evidence="6 12" id="KW-1133">Transmembrane helix</keyword>
<evidence type="ECO:0000256" key="11">
    <source>
        <dbReference type="SAM" id="MobiDB-lite"/>
    </source>
</evidence>
<evidence type="ECO:0000256" key="6">
    <source>
        <dbReference type="ARBA" id="ARBA00022989"/>
    </source>
</evidence>
<comment type="subcellular location">
    <subcellularLocation>
        <location evidence="1">Membrane</location>
    </subcellularLocation>
</comment>
<comment type="caution">
    <text evidence="14">The sequence shown here is derived from an EMBL/GenBank/DDBJ whole genome shotgun (WGS) entry which is preliminary data.</text>
</comment>
<keyword evidence="15" id="KW-1185">Reference proteome</keyword>
<name>A0AAD5CJ57_AMBAR</name>
<dbReference type="GO" id="GO:0016491">
    <property type="term" value="F:oxidoreductase activity"/>
    <property type="evidence" value="ECO:0007669"/>
    <property type="project" value="UniProtKB-KW"/>
</dbReference>
<feature type="region of interest" description="Disordered" evidence="11">
    <location>
        <begin position="49"/>
        <end position="68"/>
    </location>
</feature>
<dbReference type="SUPFAM" id="SSF50022">
    <property type="entry name" value="ISP domain"/>
    <property type="match status" value="1"/>
</dbReference>
<evidence type="ECO:0000259" key="13">
    <source>
        <dbReference type="PROSITE" id="PS51296"/>
    </source>
</evidence>
<gene>
    <name evidence="14" type="ORF">M8C21_010659</name>
</gene>
<dbReference type="GO" id="GO:0005737">
    <property type="term" value="C:cytoplasm"/>
    <property type="evidence" value="ECO:0007669"/>
    <property type="project" value="TreeGrafter"/>
</dbReference>
<dbReference type="PANTHER" id="PTHR21266:SF32">
    <property type="entry name" value="CHOLESTEROL 7-DESATURASE NVD"/>
    <property type="match status" value="1"/>
</dbReference>
<dbReference type="AlphaFoldDB" id="A0AAD5CJ57"/>
<evidence type="ECO:0000313" key="15">
    <source>
        <dbReference type="Proteomes" id="UP001206925"/>
    </source>
</evidence>
<feature type="compositionally biased region" description="Acidic residues" evidence="11">
    <location>
        <begin position="59"/>
        <end position="68"/>
    </location>
</feature>
<evidence type="ECO:0000256" key="5">
    <source>
        <dbReference type="ARBA" id="ARBA00022946"/>
    </source>
</evidence>
<keyword evidence="7" id="KW-0560">Oxidoreductase</keyword>
<keyword evidence="3" id="KW-0001">2Fe-2S</keyword>
<dbReference type="Pfam" id="PF00355">
    <property type="entry name" value="Rieske"/>
    <property type="match status" value="1"/>
</dbReference>
<evidence type="ECO:0000256" key="10">
    <source>
        <dbReference type="ARBA" id="ARBA00023136"/>
    </source>
</evidence>
<evidence type="ECO:0000256" key="3">
    <source>
        <dbReference type="ARBA" id="ARBA00022714"/>
    </source>
</evidence>
<dbReference type="Gene3D" id="2.102.10.10">
    <property type="entry name" value="Rieske [2Fe-2S] iron-sulphur domain"/>
    <property type="match status" value="1"/>
</dbReference>
<keyword evidence="9" id="KW-0411">Iron-sulfur</keyword>
<keyword evidence="2 12" id="KW-0812">Transmembrane</keyword>
<evidence type="ECO:0000256" key="9">
    <source>
        <dbReference type="ARBA" id="ARBA00023014"/>
    </source>
</evidence>
<keyword evidence="4" id="KW-0479">Metal-binding</keyword>
<dbReference type="InterPro" id="IPR017941">
    <property type="entry name" value="Rieske_2Fe-2S"/>
</dbReference>
<proteinExistence type="predicted"/>
<evidence type="ECO:0000256" key="4">
    <source>
        <dbReference type="ARBA" id="ARBA00022723"/>
    </source>
</evidence>
<dbReference type="GO" id="GO:0016020">
    <property type="term" value="C:membrane"/>
    <property type="evidence" value="ECO:0007669"/>
    <property type="project" value="UniProtKB-SubCell"/>
</dbReference>
<protein>
    <recommendedName>
        <fullName evidence="13">Rieske domain-containing protein</fullName>
    </recommendedName>
</protein>
<evidence type="ECO:0000256" key="12">
    <source>
        <dbReference type="SAM" id="Phobius"/>
    </source>
</evidence>